<comment type="cofactor">
    <cofactor evidence="1">
        <name>Mg(2+)</name>
        <dbReference type="ChEBI" id="CHEBI:18420"/>
    </cofactor>
</comment>
<dbReference type="InterPro" id="IPR015813">
    <property type="entry name" value="Pyrv/PenolPyrv_kinase-like_dom"/>
</dbReference>
<comment type="caution">
    <text evidence="5">The sequence shown here is derived from an EMBL/GenBank/DDBJ whole genome shotgun (WGS) entry which is preliminary data.</text>
</comment>
<dbReference type="PANTHER" id="PTHR32308">
    <property type="entry name" value="LYASE BETA SUBUNIT, PUTATIVE (AFU_ORTHOLOGUE AFUA_4G13030)-RELATED"/>
    <property type="match status" value="1"/>
</dbReference>
<organism evidence="5 6">
    <name type="scientific">Columbia Basin potato purple top phytoplasma</name>
    <dbReference type="NCBI Taxonomy" id="307134"/>
    <lineage>
        <taxon>Bacteria</taxon>
        <taxon>Bacillati</taxon>
        <taxon>Mycoplasmatota</taxon>
        <taxon>Mollicutes</taxon>
        <taxon>Acholeplasmatales</taxon>
        <taxon>Acholeplasmataceae</taxon>
        <taxon>Candidatus Phytoplasma</taxon>
        <taxon>16SrVI (Clover proliferation group)</taxon>
    </lineage>
</organism>
<accession>A0ABT5L827</accession>
<dbReference type="GO" id="GO:0016829">
    <property type="term" value="F:lyase activity"/>
    <property type="evidence" value="ECO:0007669"/>
    <property type="project" value="UniProtKB-KW"/>
</dbReference>
<reference evidence="5 6" key="1">
    <citation type="journal article" date="2023" name="Plant">
        <title>Draft Genome Sequence Resource of CBPPT1, a 'Candidatus Phytoplasma trifolii'-Related Strain Associated with Potato Purple Top Disease in the Columbia Basin, U.S.A.</title>
        <authorList>
            <person name="Wei W."/>
            <person name="Shao J."/>
            <person name="Bottner-Parker K.D."/>
            <person name="Zhao Y."/>
        </authorList>
    </citation>
    <scope>NUCLEOTIDE SEQUENCE [LARGE SCALE GENOMIC DNA]</scope>
    <source>
        <strain evidence="5 6">CBPPT1</strain>
    </source>
</reference>
<dbReference type="InterPro" id="IPR005000">
    <property type="entry name" value="Aldolase/citrate-lyase_domain"/>
</dbReference>
<evidence type="ECO:0000313" key="6">
    <source>
        <dbReference type="Proteomes" id="UP001221763"/>
    </source>
</evidence>
<evidence type="ECO:0000259" key="4">
    <source>
        <dbReference type="Pfam" id="PF03328"/>
    </source>
</evidence>
<name>A0ABT5L827_9MOLU</name>
<evidence type="ECO:0000256" key="2">
    <source>
        <dbReference type="ARBA" id="ARBA00022723"/>
    </source>
</evidence>
<dbReference type="Proteomes" id="UP001221763">
    <property type="component" value="Unassembled WGS sequence"/>
</dbReference>
<keyword evidence="3" id="KW-0460">Magnesium</keyword>
<evidence type="ECO:0000256" key="3">
    <source>
        <dbReference type="ARBA" id="ARBA00022842"/>
    </source>
</evidence>
<dbReference type="EMBL" id="JANHJP010000001">
    <property type="protein sequence ID" value="MDC9031835.1"/>
    <property type="molecule type" value="Genomic_DNA"/>
</dbReference>
<dbReference type="PANTHER" id="PTHR32308:SF10">
    <property type="entry name" value="CITRATE LYASE SUBUNIT BETA"/>
    <property type="match status" value="1"/>
</dbReference>
<dbReference type="InterPro" id="IPR040442">
    <property type="entry name" value="Pyrv_kinase-like_dom_sf"/>
</dbReference>
<dbReference type="Gene3D" id="3.20.20.60">
    <property type="entry name" value="Phosphoenolpyruvate-binding domains"/>
    <property type="match status" value="1"/>
</dbReference>
<dbReference type="SUPFAM" id="SSF51621">
    <property type="entry name" value="Phosphoenolpyruvate/pyruvate domain"/>
    <property type="match status" value="1"/>
</dbReference>
<sequence length="297" mass="33969">MGKMKKNRKTMLFVPGNTPSLFKDVISYEIDTVMFDLEDSISVEEKDSARELTKNMINFFNYNQYNIEVAVRINHFDTIFYEEDLKVMVSESKTNILRLPKIETKEDVLKIISDIEKLEKQFNRKEEIKLFCALESAKGILNAYEIATSSKRVVGIALGGVDYLLNLQAVKTNSRHELLFARQMIVHAARAANIDAFDCIYSNIQDLKGLIQETQFAKELGFNGKSAIHPNQLPIINNIFTPNKKEISESLKILHAYKEHQQSNKGVFSIEGQMIDKPVIQHAENILMRANIKNPLI</sequence>
<evidence type="ECO:0000256" key="1">
    <source>
        <dbReference type="ARBA" id="ARBA00001946"/>
    </source>
</evidence>
<dbReference type="PIRSF" id="PIRSF015582">
    <property type="entry name" value="Cit_lyase_B"/>
    <property type="match status" value="1"/>
</dbReference>
<keyword evidence="5" id="KW-0456">Lyase</keyword>
<dbReference type="Pfam" id="PF03328">
    <property type="entry name" value="HpcH_HpaI"/>
    <property type="match status" value="1"/>
</dbReference>
<feature type="domain" description="HpcH/HpaI aldolase/citrate lyase" evidence="4">
    <location>
        <begin position="9"/>
        <end position="230"/>
    </location>
</feature>
<dbReference type="InterPro" id="IPR011206">
    <property type="entry name" value="Citrate_lyase_beta/mcl1/mcl2"/>
</dbReference>
<evidence type="ECO:0000313" key="5">
    <source>
        <dbReference type="EMBL" id="MDC9031835.1"/>
    </source>
</evidence>
<proteinExistence type="predicted"/>
<keyword evidence="6" id="KW-1185">Reference proteome</keyword>
<protein>
    <submittedName>
        <fullName evidence="5">Aldolase/citrate lyase family protein</fullName>
    </submittedName>
</protein>
<keyword evidence="2" id="KW-0479">Metal-binding</keyword>
<gene>
    <name evidence="5" type="ORF">M8044_000054</name>
</gene>